<dbReference type="PANTHER" id="PTHR37423">
    <property type="entry name" value="SOLUBLE LYTIC MUREIN TRANSGLYCOSYLASE-RELATED"/>
    <property type="match status" value="1"/>
</dbReference>
<dbReference type="Pfam" id="PF01464">
    <property type="entry name" value="SLT"/>
    <property type="match status" value="1"/>
</dbReference>
<dbReference type="InterPro" id="IPR000189">
    <property type="entry name" value="Transglyc_AS"/>
</dbReference>
<reference evidence="3 4" key="1">
    <citation type="submission" date="2021-06" db="EMBL/GenBank/DDBJ databases">
        <authorList>
            <person name="Criscuolo A."/>
        </authorList>
    </citation>
    <scope>NUCLEOTIDE SEQUENCE [LARGE SCALE GENOMIC DNA]</scope>
    <source>
        <strain evidence="4">CIP 111802</strain>
    </source>
</reference>
<dbReference type="CDD" id="cd00254">
    <property type="entry name" value="LT-like"/>
    <property type="match status" value="1"/>
</dbReference>
<dbReference type="PANTHER" id="PTHR37423:SF2">
    <property type="entry name" value="MEMBRANE-BOUND LYTIC MUREIN TRANSGLYCOSYLASE C"/>
    <property type="match status" value="1"/>
</dbReference>
<dbReference type="InterPro" id="IPR008258">
    <property type="entry name" value="Transglycosylase_SLT_dom_1"/>
</dbReference>
<keyword evidence="3" id="KW-0456">Lyase</keyword>
<dbReference type="PROSITE" id="PS00922">
    <property type="entry name" value="TRANSGLYCOSYLASE"/>
    <property type="match status" value="1"/>
</dbReference>
<dbReference type="Proteomes" id="UP000730618">
    <property type="component" value="Unassembled WGS sequence"/>
</dbReference>
<accession>A0ABM8VBG2</accession>
<name>A0ABM8VBG2_9BACL</name>
<evidence type="ECO:0000313" key="4">
    <source>
        <dbReference type="Proteomes" id="UP000730618"/>
    </source>
</evidence>
<comment type="similarity">
    <text evidence="1">Belongs to the transglycosylase Slt family.</text>
</comment>
<dbReference type="EMBL" id="CAJVCE010000002">
    <property type="protein sequence ID" value="CAG7620282.1"/>
    <property type="molecule type" value="Genomic_DNA"/>
</dbReference>
<dbReference type="EC" id="4.2.2.-" evidence="3"/>
<dbReference type="GO" id="GO:0016829">
    <property type="term" value="F:lyase activity"/>
    <property type="evidence" value="ECO:0007669"/>
    <property type="project" value="UniProtKB-KW"/>
</dbReference>
<dbReference type="RefSeq" id="WP_218097041.1">
    <property type="nucleotide sequence ID" value="NZ_CAJVCE010000002.1"/>
</dbReference>
<evidence type="ECO:0000256" key="1">
    <source>
        <dbReference type="ARBA" id="ARBA00007734"/>
    </source>
</evidence>
<gene>
    <name evidence="3" type="primary">mltF</name>
    <name evidence="3" type="ORF">PAECIP111802_00656</name>
</gene>
<protein>
    <submittedName>
        <fullName evidence="3">Membrane-bound lytic murein transglycosylase F</fullName>
        <ecNumber evidence="3">4.2.2.-</ecNumber>
    </submittedName>
</protein>
<evidence type="ECO:0000259" key="2">
    <source>
        <dbReference type="Pfam" id="PF01464"/>
    </source>
</evidence>
<feature type="domain" description="Transglycosylase SLT" evidence="2">
    <location>
        <begin position="104"/>
        <end position="199"/>
    </location>
</feature>
<organism evidence="3 4">
    <name type="scientific">Paenibacillus allorhizosphaerae</name>
    <dbReference type="NCBI Taxonomy" id="2849866"/>
    <lineage>
        <taxon>Bacteria</taxon>
        <taxon>Bacillati</taxon>
        <taxon>Bacillota</taxon>
        <taxon>Bacilli</taxon>
        <taxon>Bacillales</taxon>
        <taxon>Paenibacillaceae</taxon>
        <taxon>Paenibacillus</taxon>
    </lineage>
</organism>
<keyword evidence="4" id="KW-1185">Reference proteome</keyword>
<proteinExistence type="inferred from homology"/>
<comment type="caution">
    <text evidence="3">The sequence shown here is derived from an EMBL/GenBank/DDBJ whole genome shotgun (WGS) entry which is preliminary data.</text>
</comment>
<sequence>MGMDPHTIKELLQLQIWNKSSLLTSSGAAAKSDAESDFSGLLNSLLAGQQDTQADTANVRAEQRPSKDTLAAAAMLASRVAPASWNRYLQSDDTVNKPTAFENVIQAASRKFGIEPALVKAVINTESSFNPQAVSRSGAKGLMQLMDGTGQAMGVVDPFDPQQNIEGGTKYLSGLLMKYNGNPGTALAAYNAGSGRLDKLGIKDDLDLEAKLHLLPAETQQYVRKVMQLKNHYEA</sequence>
<evidence type="ECO:0000313" key="3">
    <source>
        <dbReference type="EMBL" id="CAG7620282.1"/>
    </source>
</evidence>